<dbReference type="InterPro" id="IPR050638">
    <property type="entry name" value="AA-Vitamin_Transporters"/>
</dbReference>
<reference evidence="8" key="1">
    <citation type="submission" date="2016-08" db="EMBL/GenBank/DDBJ databases">
        <title>Complete genome sequence of the organohalide-respiring Epsilonproteobacterium Sulfurospirillum halorespirans.</title>
        <authorList>
            <person name="Goris T."/>
            <person name="Zimmermann J."/>
            <person name="Schenz B."/>
            <person name="Lemos M."/>
            <person name="Hackermueller J."/>
            <person name="Diekert G."/>
        </authorList>
    </citation>
    <scope>NUCLEOTIDE SEQUENCE [LARGE SCALE GENOMIC DNA]</scope>
    <source>
        <strain>DSM 13726</strain>
        <strain evidence="8">PCE-M2</strain>
    </source>
</reference>
<dbReference type="AlphaFoldDB" id="A0A1D7TL55"/>
<feature type="domain" description="EamA" evidence="6">
    <location>
        <begin position="6"/>
        <end position="131"/>
    </location>
</feature>
<keyword evidence="4 5" id="KW-0472">Membrane</keyword>
<keyword evidence="3 5" id="KW-1133">Transmembrane helix</keyword>
<dbReference type="GO" id="GO:0016020">
    <property type="term" value="C:membrane"/>
    <property type="evidence" value="ECO:0007669"/>
    <property type="project" value="UniProtKB-SubCell"/>
</dbReference>
<proteinExistence type="predicted"/>
<feature type="transmembrane region" description="Helical" evidence="5">
    <location>
        <begin position="172"/>
        <end position="191"/>
    </location>
</feature>
<name>A0A1D7TL55_9BACT</name>
<evidence type="ECO:0000313" key="8">
    <source>
        <dbReference type="Proteomes" id="UP000094609"/>
    </source>
</evidence>
<comment type="subcellular location">
    <subcellularLocation>
        <location evidence="1">Membrane</location>
        <topology evidence="1">Multi-pass membrane protein</topology>
    </subcellularLocation>
</comment>
<evidence type="ECO:0000313" key="7">
    <source>
        <dbReference type="EMBL" id="AOO65654.1"/>
    </source>
</evidence>
<protein>
    <submittedName>
        <fullName evidence="7">Putative amino acid exporter permease</fullName>
    </submittedName>
</protein>
<feature type="transmembrane region" description="Helical" evidence="5">
    <location>
        <begin position="7"/>
        <end position="27"/>
    </location>
</feature>
<feature type="transmembrane region" description="Helical" evidence="5">
    <location>
        <begin position="63"/>
        <end position="83"/>
    </location>
</feature>
<dbReference type="PANTHER" id="PTHR32322">
    <property type="entry name" value="INNER MEMBRANE TRANSPORTER"/>
    <property type="match status" value="1"/>
</dbReference>
<keyword evidence="2 5" id="KW-0812">Transmembrane</keyword>
<evidence type="ECO:0000256" key="4">
    <source>
        <dbReference type="ARBA" id="ARBA00023136"/>
    </source>
</evidence>
<feature type="transmembrane region" description="Helical" evidence="5">
    <location>
        <begin position="238"/>
        <end position="259"/>
    </location>
</feature>
<feature type="transmembrane region" description="Helical" evidence="5">
    <location>
        <begin position="265"/>
        <end position="283"/>
    </location>
</feature>
<dbReference type="PATRIC" id="fig|1193502.14.peg.1914"/>
<dbReference type="STRING" id="1193502.SHALO_1883"/>
<evidence type="ECO:0000256" key="3">
    <source>
        <dbReference type="ARBA" id="ARBA00022989"/>
    </source>
</evidence>
<feature type="transmembrane region" description="Helical" evidence="5">
    <location>
        <begin position="89"/>
        <end position="108"/>
    </location>
</feature>
<dbReference type="KEGG" id="shal:SHALO_1883"/>
<feature type="transmembrane region" description="Helical" evidence="5">
    <location>
        <begin position="115"/>
        <end position="135"/>
    </location>
</feature>
<evidence type="ECO:0000256" key="1">
    <source>
        <dbReference type="ARBA" id="ARBA00004141"/>
    </source>
</evidence>
<dbReference type="SUPFAM" id="SSF103481">
    <property type="entry name" value="Multidrug resistance efflux transporter EmrE"/>
    <property type="match status" value="2"/>
</dbReference>
<evidence type="ECO:0000256" key="2">
    <source>
        <dbReference type="ARBA" id="ARBA00022692"/>
    </source>
</evidence>
<organism evidence="7 8">
    <name type="scientific">Sulfurospirillum halorespirans DSM 13726</name>
    <dbReference type="NCBI Taxonomy" id="1193502"/>
    <lineage>
        <taxon>Bacteria</taxon>
        <taxon>Pseudomonadati</taxon>
        <taxon>Campylobacterota</taxon>
        <taxon>Epsilonproteobacteria</taxon>
        <taxon>Campylobacterales</taxon>
        <taxon>Sulfurospirillaceae</taxon>
        <taxon>Sulfurospirillum</taxon>
    </lineage>
</organism>
<dbReference type="PANTHER" id="PTHR32322:SF9">
    <property type="entry name" value="AMINO-ACID METABOLITE EFFLUX PUMP-RELATED"/>
    <property type="match status" value="1"/>
</dbReference>
<feature type="transmembrane region" description="Helical" evidence="5">
    <location>
        <begin position="211"/>
        <end position="231"/>
    </location>
</feature>
<keyword evidence="8" id="KW-1185">Reference proteome</keyword>
<evidence type="ECO:0000256" key="5">
    <source>
        <dbReference type="SAM" id="Phobius"/>
    </source>
</evidence>
<sequence length="291" mass="32229">MPLRHILLALSVVIIWGVNFVVIQVALTEIPPLLLTFLRFFFATFPAIFFFKRPANTSWKMLFFYSLSMFILDFAFLFSGMYAGVSSGIASLALQTQVFFTAILAVIFIKEKMSLAKIVGAIIAFSGIVFVGFHAGGDVNLLGLFLVECAALSWAIGNLVSKQIGKVDMLSLVVWGSFISLPFLLVLSYIFESHLWSFEIFTHLSGKSIGAIAYLAYPVTFFGFGIWSWLLSRYPATTVAPFTLLVPVVGFSSSALLVGETLPTWKLFAAFLIVLGLIINLYGDRFFKRAE</sequence>
<dbReference type="Proteomes" id="UP000094609">
    <property type="component" value="Chromosome"/>
</dbReference>
<dbReference type="InterPro" id="IPR037185">
    <property type="entry name" value="EmrE-like"/>
</dbReference>
<evidence type="ECO:0000259" key="6">
    <source>
        <dbReference type="Pfam" id="PF00892"/>
    </source>
</evidence>
<dbReference type="InterPro" id="IPR000620">
    <property type="entry name" value="EamA_dom"/>
</dbReference>
<dbReference type="RefSeq" id="WP_069478311.1">
    <property type="nucleotide sequence ID" value="NZ_CP017111.1"/>
</dbReference>
<feature type="transmembrane region" description="Helical" evidence="5">
    <location>
        <begin position="141"/>
        <end position="160"/>
    </location>
</feature>
<feature type="domain" description="EamA" evidence="6">
    <location>
        <begin position="142"/>
        <end position="281"/>
    </location>
</feature>
<dbReference type="EMBL" id="CP017111">
    <property type="protein sequence ID" value="AOO65654.1"/>
    <property type="molecule type" value="Genomic_DNA"/>
</dbReference>
<gene>
    <name evidence="7" type="ORF">SHALO_1883</name>
</gene>
<feature type="transmembrane region" description="Helical" evidence="5">
    <location>
        <begin position="33"/>
        <end position="51"/>
    </location>
</feature>
<accession>A0A1D7TL55</accession>
<dbReference type="Pfam" id="PF00892">
    <property type="entry name" value="EamA"/>
    <property type="match status" value="2"/>
</dbReference>